<protein>
    <submittedName>
        <fullName evidence="1">Uncharacterized protein</fullName>
    </submittedName>
</protein>
<dbReference type="EMBL" id="JABSTQ010011510">
    <property type="protein sequence ID" value="KAG0410577.1"/>
    <property type="molecule type" value="Genomic_DNA"/>
</dbReference>
<name>A0AC60NTZ2_IXOPE</name>
<feature type="non-terminal residue" evidence="1">
    <location>
        <position position="96"/>
    </location>
</feature>
<organism evidence="1 2">
    <name type="scientific">Ixodes persulcatus</name>
    <name type="common">Taiga tick</name>
    <dbReference type="NCBI Taxonomy" id="34615"/>
    <lineage>
        <taxon>Eukaryota</taxon>
        <taxon>Metazoa</taxon>
        <taxon>Ecdysozoa</taxon>
        <taxon>Arthropoda</taxon>
        <taxon>Chelicerata</taxon>
        <taxon>Arachnida</taxon>
        <taxon>Acari</taxon>
        <taxon>Parasitiformes</taxon>
        <taxon>Ixodida</taxon>
        <taxon>Ixodoidea</taxon>
        <taxon>Ixodidae</taxon>
        <taxon>Ixodinae</taxon>
        <taxon>Ixodes</taxon>
    </lineage>
</organism>
<keyword evidence="2" id="KW-1185">Reference proteome</keyword>
<evidence type="ECO:0000313" key="1">
    <source>
        <dbReference type="EMBL" id="KAG0410577.1"/>
    </source>
</evidence>
<dbReference type="Proteomes" id="UP000805193">
    <property type="component" value="Unassembled WGS sequence"/>
</dbReference>
<reference evidence="1 2" key="1">
    <citation type="journal article" date="2020" name="Cell">
        <title>Large-Scale Comparative Analyses of Tick Genomes Elucidate Their Genetic Diversity and Vector Capacities.</title>
        <authorList>
            <consortium name="Tick Genome and Microbiome Consortium (TIGMIC)"/>
            <person name="Jia N."/>
            <person name="Wang J."/>
            <person name="Shi W."/>
            <person name="Du L."/>
            <person name="Sun Y."/>
            <person name="Zhan W."/>
            <person name="Jiang J.F."/>
            <person name="Wang Q."/>
            <person name="Zhang B."/>
            <person name="Ji P."/>
            <person name="Bell-Sakyi L."/>
            <person name="Cui X.M."/>
            <person name="Yuan T.T."/>
            <person name="Jiang B.G."/>
            <person name="Yang W.F."/>
            <person name="Lam T.T."/>
            <person name="Chang Q.C."/>
            <person name="Ding S.J."/>
            <person name="Wang X.J."/>
            <person name="Zhu J.G."/>
            <person name="Ruan X.D."/>
            <person name="Zhao L."/>
            <person name="Wei J.T."/>
            <person name="Ye R.Z."/>
            <person name="Que T.C."/>
            <person name="Du C.H."/>
            <person name="Zhou Y.H."/>
            <person name="Cheng J.X."/>
            <person name="Dai P.F."/>
            <person name="Guo W.B."/>
            <person name="Han X.H."/>
            <person name="Huang E.J."/>
            <person name="Li L.F."/>
            <person name="Wei W."/>
            <person name="Gao Y.C."/>
            <person name="Liu J.Z."/>
            <person name="Shao H.Z."/>
            <person name="Wang X."/>
            <person name="Wang C.C."/>
            <person name="Yang T.C."/>
            <person name="Huo Q.B."/>
            <person name="Li W."/>
            <person name="Chen H.Y."/>
            <person name="Chen S.E."/>
            <person name="Zhou L.G."/>
            <person name="Ni X.B."/>
            <person name="Tian J.H."/>
            <person name="Sheng Y."/>
            <person name="Liu T."/>
            <person name="Pan Y.S."/>
            <person name="Xia L.Y."/>
            <person name="Li J."/>
            <person name="Zhao F."/>
            <person name="Cao W.C."/>
        </authorList>
    </citation>
    <scope>NUCLEOTIDE SEQUENCE [LARGE SCALE GENOMIC DNA]</scope>
    <source>
        <strain evidence="1">Iper-2018</strain>
    </source>
</reference>
<gene>
    <name evidence="1" type="ORF">HPB47_012299</name>
</gene>
<sequence length="96" mass="10920">MDTIDRNFVRGESHASNYRPAANEIAALTDRFGMTTPTTWAGRALLVLYGFFGCSGAILFFNLFLERIITLLACLLKAIHERDLRRRGLLDRRDSQ</sequence>
<evidence type="ECO:0000313" key="2">
    <source>
        <dbReference type="Proteomes" id="UP000805193"/>
    </source>
</evidence>
<accession>A0AC60NTZ2</accession>
<comment type="caution">
    <text evidence="1">The sequence shown here is derived from an EMBL/GenBank/DDBJ whole genome shotgun (WGS) entry which is preliminary data.</text>
</comment>
<proteinExistence type="predicted"/>